<evidence type="ECO:0000256" key="1">
    <source>
        <dbReference type="SAM" id="MobiDB-lite"/>
    </source>
</evidence>
<dbReference type="OrthoDB" id="7828598at2"/>
<proteinExistence type="predicted"/>
<protein>
    <recommendedName>
        <fullName evidence="4">TetR family transcriptional regulator</fullName>
    </recommendedName>
</protein>
<evidence type="ECO:0000313" key="3">
    <source>
        <dbReference type="Proteomes" id="UP000025061"/>
    </source>
</evidence>
<dbReference type="Gene3D" id="1.10.357.10">
    <property type="entry name" value="Tetracycline Repressor, domain 2"/>
    <property type="match status" value="1"/>
</dbReference>
<comment type="caution">
    <text evidence="2">The sequence shown here is derived from an EMBL/GenBank/DDBJ whole genome shotgun (WGS) entry which is preliminary data.</text>
</comment>
<feature type="compositionally biased region" description="Basic and acidic residues" evidence="1">
    <location>
        <begin position="199"/>
        <end position="208"/>
    </location>
</feature>
<name>A0A059FYT0_9PROT</name>
<reference evidence="2 3" key="1">
    <citation type="submission" date="2013-04" db="EMBL/GenBank/DDBJ databases">
        <title>Hyphomonas hirschiana VP5 Genome Sequencing.</title>
        <authorList>
            <person name="Lai Q."/>
            <person name="Shao Z."/>
        </authorList>
    </citation>
    <scope>NUCLEOTIDE SEQUENCE [LARGE SCALE GENOMIC DNA]</scope>
    <source>
        <strain evidence="2 3">VP5</strain>
    </source>
</reference>
<accession>A0A059FYT0</accession>
<dbReference type="RefSeq" id="WP_011646405.1">
    <property type="nucleotide sequence ID" value="NZ_ARYI01000002.1"/>
</dbReference>
<organism evidence="2 3">
    <name type="scientific">Hyphomonas hirschiana VP5</name>
    <dbReference type="NCBI Taxonomy" id="1280951"/>
    <lineage>
        <taxon>Bacteria</taxon>
        <taxon>Pseudomonadati</taxon>
        <taxon>Pseudomonadota</taxon>
        <taxon>Alphaproteobacteria</taxon>
        <taxon>Hyphomonadales</taxon>
        <taxon>Hyphomonadaceae</taxon>
        <taxon>Hyphomonas</taxon>
    </lineage>
</organism>
<feature type="region of interest" description="Disordered" evidence="1">
    <location>
        <begin position="183"/>
        <end position="208"/>
    </location>
</feature>
<keyword evidence="3" id="KW-1185">Reference proteome</keyword>
<evidence type="ECO:0000313" key="2">
    <source>
        <dbReference type="EMBL" id="KCZ95660.1"/>
    </source>
</evidence>
<dbReference type="Proteomes" id="UP000025061">
    <property type="component" value="Unassembled WGS sequence"/>
</dbReference>
<dbReference type="PATRIC" id="fig|1280951.3.peg.561"/>
<gene>
    <name evidence="2" type="ORF">HHI_02777</name>
</gene>
<sequence length="208" mass="22922">MAVTNTVIEAGLLAALELAAEKPWPEITLAAIAARAGRPLQDFHGLSGREDIVEALDGYFDRAMSAEGVPEDSSARERMFDVIMKRFEAMEPYRAGLRELMKFRETSLTHVVRLPAHRHATAAWALASAGVDDDSGAPASLKRIAIAFVIAETERAWRREKSADFALTMAALDKGLRRAEDRLGQLRRFTNRKPSTTDTTDKPDKGEA</sequence>
<evidence type="ECO:0008006" key="4">
    <source>
        <dbReference type="Google" id="ProtNLM"/>
    </source>
</evidence>
<dbReference type="AlphaFoldDB" id="A0A059FYT0"/>
<dbReference type="EMBL" id="ARYI01000002">
    <property type="protein sequence ID" value="KCZ95660.1"/>
    <property type="molecule type" value="Genomic_DNA"/>
</dbReference>